<dbReference type="SUPFAM" id="SSF81301">
    <property type="entry name" value="Nucleotidyltransferase"/>
    <property type="match status" value="2"/>
</dbReference>
<keyword evidence="4" id="KW-0067">ATP-binding</keyword>
<keyword evidence="6" id="KW-0511">Multifunctional enzyme</keyword>
<feature type="domain" description="PII-uridylyltransferase/Glutamine-synthetase adenylyltransferase" evidence="8">
    <location>
        <begin position="915"/>
        <end position="1054"/>
    </location>
</feature>
<protein>
    <submittedName>
        <fullName evidence="9">Glutamine-synthetase adenylyltransferase</fullName>
    </submittedName>
</protein>
<dbReference type="Gene3D" id="1.20.120.330">
    <property type="entry name" value="Nucleotidyltransferases domain 2"/>
    <property type="match status" value="2"/>
</dbReference>
<keyword evidence="3" id="KW-0547">Nucleotide-binding</keyword>
<evidence type="ECO:0000313" key="10">
    <source>
        <dbReference type="Proteomes" id="UP000182264"/>
    </source>
</evidence>
<feature type="domain" description="Glutamate-ammonia ligase adenylyltransferase repeated" evidence="7">
    <location>
        <begin position="634"/>
        <end position="887"/>
    </location>
</feature>
<dbReference type="HAMAP" id="MF_00802">
    <property type="entry name" value="GlnE"/>
    <property type="match status" value="1"/>
</dbReference>
<feature type="domain" description="PII-uridylyltransferase/Glutamine-synthetase adenylyltransferase" evidence="8">
    <location>
        <begin position="379"/>
        <end position="518"/>
    </location>
</feature>
<dbReference type="GO" id="GO:0000820">
    <property type="term" value="P:regulation of glutamine family amino acid metabolic process"/>
    <property type="evidence" value="ECO:0007669"/>
    <property type="project" value="TreeGrafter"/>
</dbReference>
<name>A0A1L3GHG1_SYNAC</name>
<proteinExistence type="inferred from homology"/>
<dbReference type="AlphaFoldDB" id="A0A1L3GHG1"/>
<dbReference type="CDD" id="cd05401">
    <property type="entry name" value="NT_GlnE_GlnD_like"/>
    <property type="match status" value="2"/>
</dbReference>
<evidence type="ECO:0000256" key="1">
    <source>
        <dbReference type="ARBA" id="ARBA00022679"/>
    </source>
</evidence>
<gene>
    <name evidence="9" type="ORF">A7E75_10335</name>
</gene>
<dbReference type="PANTHER" id="PTHR30621">
    <property type="entry name" value="GLUTAMINE SYNTHETASE ADENYLYLTRANSFERASE"/>
    <property type="match status" value="1"/>
</dbReference>
<dbReference type="GO" id="GO:0005524">
    <property type="term" value="F:ATP binding"/>
    <property type="evidence" value="ECO:0007669"/>
    <property type="project" value="UniProtKB-KW"/>
</dbReference>
<dbReference type="InterPro" id="IPR023057">
    <property type="entry name" value="GlnE"/>
</dbReference>
<keyword evidence="10" id="KW-1185">Reference proteome</keyword>
<dbReference type="InterPro" id="IPR013546">
    <property type="entry name" value="PII_UdlTrfase/GS_AdlTrfase"/>
</dbReference>
<reference evidence="9 10" key="1">
    <citation type="journal article" date="2017" name="Genome Announc.">
        <title>Complete Genome Sequences of Two Acetylene-Fermenting Pelobacter acetylenicus Strains.</title>
        <authorList>
            <person name="Sutton J.M."/>
            <person name="Baesman S.M."/>
            <person name="Fierst J.L."/>
            <person name="Poret-Peterson A.T."/>
            <person name="Oremland R.S."/>
            <person name="Dunlap D.S."/>
            <person name="Akob D.M."/>
        </authorList>
    </citation>
    <scope>NUCLEOTIDE SEQUENCE [LARGE SCALE GENOMIC DNA]</scope>
    <source>
        <strain evidence="9 10">DSM 3247</strain>
    </source>
</reference>
<keyword evidence="5" id="KW-0460">Magnesium</keyword>
<evidence type="ECO:0000256" key="4">
    <source>
        <dbReference type="ARBA" id="ARBA00022840"/>
    </source>
</evidence>
<dbReference type="Gene3D" id="3.30.460.10">
    <property type="entry name" value="Beta Polymerase, domain 2"/>
    <property type="match status" value="2"/>
</dbReference>
<evidence type="ECO:0000259" key="7">
    <source>
        <dbReference type="Pfam" id="PF03710"/>
    </source>
</evidence>
<accession>A0A1L3GHG1</accession>
<dbReference type="PANTHER" id="PTHR30621:SF0">
    <property type="entry name" value="BIFUNCTIONAL GLUTAMINE SYNTHETASE ADENYLYLTRANSFERASE_ADENYLYL-REMOVING ENZYME"/>
    <property type="match status" value="1"/>
</dbReference>
<organism evidence="9 10">
    <name type="scientific">Syntrophotalea acetylenica</name>
    <name type="common">Pelobacter acetylenicus</name>
    <dbReference type="NCBI Taxonomy" id="29542"/>
    <lineage>
        <taxon>Bacteria</taxon>
        <taxon>Pseudomonadati</taxon>
        <taxon>Thermodesulfobacteriota</taxon>
        <taxon>Desulfuromonadia</taxon>
        <taxon>Desulfuromonadales</taxon>
        <taxon>Syntrophotaleaceae</taxon>
        <taxon>Syntrophotalea</taxon>
    </lineage>
</organism>
<dbReference type="FunFam" id="1.20.120.330:FF:000005">
    <property type="entry name" value="Bifunctional glutamine synthetase adenylyltransferase/adenylyl-removing enzyme"/>
    <property type="match status" value="1"/>
</dbReference>
<dbReference type="Pfam" id="PF08335">
    <property type="entry name" value="GlnD_UR_UTase"/>
    <property type="match status" value="2"/>
</dbReference>
<dbReference type="NCBIfam" id="NF008292">
    <property type="entry name" value="PRK11072.1"/>
    <property type="match status" value="1"/>
</dbReference>
<evidence type="ECO:0000259" key="8">
    <source>
        <dbReference type="Pfam" id="PF08335"/>
    </source>
</evidence>
<dbReference type="Proteomes" id="UP000182264">
    <property type="component" value="Chromosome"/>
</dbReference>
<keyword evidence="2 9" id="KW-0548">Nucleotidyltransferase</keyword>
<sequence length="1064" mass="119502">MSPEQLSARLESLCVQGDEKTLATVATDLGFSEGSKTAANLLCLYPWAGNGAALARLARQALTAADPDQALNGLERLAGMLSPLDRQDLFSRNEACGMLLVMLGASTFLTNILCRRPALCRPLFVDDQLLRGKDFDRMLAELQQTAPGPGNFPELQKQLRLYKQQEILRIAGRDLNGLACLTETTAELSDLAAACLQRAVDICGNLLQAEHGVPLVAPSADAPAARAEFVVLAMGKFGGRELNFSSDIDLIYCYSNDRGTTTGIPDEHGGLKNQLILHQYFVKLAELVTRAIGQRTEDGVVFRVDLNLRPEGRSGEVVNSLRGTESYYENWGQSWERCAMLKARPVAGCLELGEELLRYLDPFIYRRYLDYTMIEDLKIMKQKIDRNLTREREGELNLKLGQGGIREIEFFIQAMQLIHSGKHPGLRERNSLKALSLLRREGLVDEETYDILSAAYVFLRNTEHRIQVEQERQTHNLPRNPRELQLLARRCGHVDGSAFLSELEHHRAGVKAIYHDLFYTGEEEAAAEVGREVRMLLDPALDSDLAKDVLEEKGFGNPDAAYENLLTLRDGPPFVRLSALGRRHLERIAPLLLQECLDSPEPDMALGNLERFLSGLHARATFYALLAENRQILKLLISLFGTSQFLSRNLILHPEILDMLVARAHAVERKSRADMEQDLGRLLQLAPDYESRLDALRHFRNEEFLRIALNDLHGRMPPQEGPRQLTQLAEVLLDKAVSIARQELLPRFGLPMCRQQDGSLAEAGFVIIGMGKLGGREITYHSELDIIFIFEGEGTTVAAPQTDPRRFRRRDNREYFAQLAQRIISILSLTTREGYVYRLDTRLRPSGHQGPLVTSLDAYRAYHASSAQLWERQALIKARVVAGTGPLADRVATYNRDIVYHQPLPAGHRNEIYQLRQRMEQELARENGGRLDIKTGRGGMLDVEFLVQYLQLLHGGGHPSLQTPNTLEALKALRRDGLLEKTEYRLLAGGYQFLRRLESRLRLVHDQSINTFSGDSATLAKLARRLGYEQAGADRQLMAAYHNATENIRAIFNRCLGAGDSRES</sequence>
<dbReference type="Pfam" id="PF03710">
    <property type="entry name" value="GlnE"/>
    <property type="match status" value="2"/>
</dbReference>
<feature type="domain" description="Glutamate-ammonia ligase adenylyltransferase repeated" evidence="7">
    <location>
        <begin position="99"/>
        <end position="357"/>
    </location>
</feature>
<dbReference type="EMBL" id="CP015518">
    <property type="protein sequence ID" value="APG25371.1"/>
    <property type="molecule type" value="Genomic_DNA"/>
</dbReference>
<evidence type="ECO:0000313" key="9">
    <source>
        <dbReference type="EMBL" id="APG25371.1"/>
    </source>
</evidence>
<dbReference type="InterPro" id="IPR043519">
    <property type="entry name" value="NT_sf"/>
</dbReference>
<dbReference type="GO" id="GO:0005829">
    <property type="term" value="C:cytosol"/>
    <property type="evidence" value="ECO:0007669"/>
    <property type="project" value="TreeGrafter"/>
</dbReference>
<dbReference type="SUPFAM" id="SSF81593">
    <property type="entry name" value="Nucleotidyltransferase substrate binding subunit/domain"/>
    <property type="match status" value="2"/>
</dbReference>
<evidence type="ECO:0000256" key="5">
    <source>
        <dbReference type="ARBA" id="ARBA00022842"/>
    </source>
</evidence>
<dbReference type="RefSeq" id="WP_072287222.1">
    <property type="nucleotide sequence ID" value="NZ_CP015518.1"/>
</dbReference>
<dbReference type="InterPro" id="IPR005190">
    <property type="entry name" value="GlnE_rpt_dom"/>
</dbReference>
<evidence type="ECO:0000256" key="3">
    <source>
        <dbReference type="ARBA" id="ARBA00022741"/>
    </source>
</evidence>
<dbReference type="Gene3D" id="1.20.120.1510">
    <property type="match status" value="1"/>
</dbReference>
<keyword evidence="1 9" id="KW-0808">Transferase</keyword>
<evidence type="ECO:0000256" key="6">
    <source>
        <dbReference type="ARBA" id="ARBA00023268"/>
    </source>
</evidence>
<evidence type="ECO:0000256" key="2">
    <source>
        <dbReference type="ARBA" id="ARBA00022695"/>
    </source>
</evidence>
<dbReference type="GO" id="GO:0008882">
    <property type="term" value="F:[glutamate-ammonia-ligase] adenylyltransferase activity"/>
    <property type="evidence" value="ECO:0007669"/>
    <property type="project" value="InterPro"/>
</dbReference>